<dbReference type="PANTHER" id="PTHR45947">
    <property type="entry name" value="SULFOQUINOVOSYL TRANSFERASE SQD2"/>
    <property type="match status" value="1"/>
</dbReference>
<dbReference type="InterPro" id="IPR050194">
    <property type="entry name" value="Glycosyltransferase_grp1"/>
</dbReference>
<dbReference type="EMBL" id="BARV01016861">
    <property type="protein sequence ID" value="GAI31411.1"/>
    <property type="molecule type" value="Genomic_DNA"/>
</dbReference>
<dbReference type="Gene3D" id="3.40.50.2000">
    <property type="entry name" value="Glycogen Phosphorylase B"/>
    <property type="match status" value="2"/>
</dbReference>
<reference evidence="2" key="1">
    <citation type="journal article" date="2014" name="Front. Microbiol.">
        <title>High frequency of phylogenetically diverse reductive dehalogenase-homologous genes in deep subseafloor sedimentary metagenomes.</title>
        <authorList>
            <person name="Kawai M."/>
            <person name="Futagami T."/>
            <person name="Toyoda A."/>
            <person name="Takaki Y."/>
            <person name="Nishi S."/>
            <person name="Hori S."/>
            <person name="Arai W."/>
            <person name="Tsubouchi T."/>
            <person name="Morono Y."/>
            <person name="Uchiyama I."/>
            <person name="Ito T."/>
            <person name="Fujiyama A."/>
            <person name="Inagaki F."/>
            <person name="Takami H."/>
        </authorList>
    </citation>
    <scope>NUCLEOTIDE SEQUENCE</scope>
    <source>
        <strain evidence="2">Expedition CK06-06</strain>
    </source>
</reference>
<organism evidence="2">
    <name type="scientific">marine sediment metagenome</name>
    <dbReference type="NCBI Taxonomy" id="412755"/>
    <lineage>
        <taxon>unclassified sequences</taxon>
        <taxon>metagenomes</taxon>
        <taxon>ecological metagenomes</taxon>
    </lineage>
</organism>
<dbReference type="AlphaFoldDB" id="X1NMG2"/>
<name>X1NMG2_9ZZZZ</name>
<dbReference type="SUPFAM" id="SSF53756">
    <property type="entry name" value="UDP-Glycosyltransferase/glycogen phosphorylase"/>
    <property type="match status" value="1"/>
</dbReference>
<proteinExistence type="predicted"/>
<protein>
    <recommendedName>
        <fullName evidence="1">Glycosyl transferase family 1 domain-containing protein</fullName>
    </recommendedName>
</protein>
<evidence type="ECO:0000313" key="2">
    <source>
        <dbReference type="EMBL" id="GAI31411.1"/>
    </source>
</evidence>
<feature type="domain" description="Glycosyl transferase family 1" evidence="1">
    <location>
        <begin position="2"/>
        <end position="70"/>
    </location>
</feature>
<gene>
    <name evidence="2" type="ORF">S06H3_28841</name>
</gene>
<dbReference type="PANTHER" id="PTHR45947:SF3">
    <property type="entry name" value="SULFOQUINOVOSYL TRANSFERASE SQD2"/>
    <property type="match status" value="1"/>
</dbReference>
<dbReference type="GO" id="GO:0016757">
    <property type="term" value="F:glycosyltransferase activity"/>
    <property type="evidence" value="ECO:0007669"/>
    <property type="project" value="InterPro"/>
</dbReference>
<sequence length="97" mass="10642">MEGLPVTALEAMACGVPVVATKVGGTPEVVKDGKNGFLLEPGRPKLIAENLVHLLQNEKLSKEMGTAGRKFVEKYDWDVIADRTLQVYHEAIEYTSE</sequence>
<evidence type="ECO:0000259" key="1">
    <source>
        <dbReference type="Pfam" id="PF00534"/>
    </source>
</evidence>
<comment type="caution">
    <text evidence="2">The sequence shown here is derived from an EMBL/GenBank/DDBJ whole genome shotgun (WGS) entry which is preliminary data.</text>
</comment>
<dbReference type="Pfam" id="PF00534">
    <property type="entry name" value="Glycos_transf_1"/>
    <property type="match status" value="1"/>
</dbReference>
<dbReference type="CDD" id="cd03801">
    <property type="entry name" value="GT4_PimA-like"/>
    <property type="match status" value="1"/>
</dbReference>
<accession>X1NMG2</accession>
<dbReference type="InterPro" id="IPR001296">
    <property type="entry name" value="Glyco_trans_1"/>
</dbReference>